<dbReference type="PROSITE" id="PS51296">
    <property type="entry name" value="RIESKE"/>
    <property type="match status" value="1"/>
</dbReference>
<comment type="cofactor">
    <cofactor evidence="1">
        <name>FAD</name>
        <dbReference type="ChEBI" id="CHEBI:57692"/>
    </cofactor>
</comment>
<keyword evidence="3" id="KW-0001">2Fe-2S</keyword>
<dbReference type="Gene3D" id="3.50.50.60">
    <property type="entry name" value="FAD/NAD(P)-binding domain"/>
    <property type="match status" value="2"/>
</dbReference>
<dbReference type="InterPro" id="IPR036922">
    <property type="entry name" value="Rieske_2Fe-2S_sf"/>
</dbReference>
<keyword evidence="11" id="KW-1185">Reference proteome</keyword>
<dbReference type="InterPro" id="IPR017941">
    <property type="entry name" value="Rieske_2Fe-2S"/>
</dbReference>
<dbReference type="InterPro" id="IPR036188">
    <property type="entry name" value="FAD/NAD-bd_sf"/>
</dbReference>
<dbReference type="RefSeq" id="WP_350938715.1">
    <property type="nucleotide sequence ID" value="NZ_JAYWLC010000018.1"/>
</dbReference>
<evidence type="ECO:0000313" key="10">
    <source>
        <dbReference type="EMBL" id="MER5173407.1"/>
    </source>
</evidence>
<evidence type="ECO:0000256" key="2">
    <source>
        <dbReference type="ARBA" id="ARBA00022630"/>
    </source>
</evidence>
<dbReference type="PANTHER" id="PTHR43557:SF2">
    <property type="entry name" value="RIESKE DOMAIN-CONTAINING PROTEIN-RELATED"/>
    <property type="match status" value="1"/>
</dbReference>
<dbReference type="Pfam" id="PF00355">
    <property type="entry name" value="Rieske"/>
    <property type="match status" value="1"/>
</dbReference>
<dbReference type="InterPro" id="IPR016156">
    <property type="entry name" value="FAD/NAD-linked_Rdtase_dimer_sf"/>
</dbReference>
<accession>A0ABV1SKI5</accession>
<evidence type="ECO:0000256" key="4">
    <source>
        <dbReference type="ARBA" id="ARBA00022723"/>
    </source>
</evidence>
<sequence length="500" mass="53328">MADQPDLKAGVRFETLEENQPLTGTFGDQEVTVVRQGDRAFAVSARCTHLGADLGTGIVAEGEIRCPFHHARFDLETGEATGAPAITPLGCYKVEIAGGILRVTGKQGQPDAPDASGSRERIVVVGAGAAGHAVADHFVTAGEGARVTLITEDLDAPYDRTFVSKQVLSGAKNPEEAALPFGHPHNPRPTILRGVKAEAINRQKKQLRLSDGQTLPYETLVLATGATPITPEFDGADHEAVFTLRSLADARAILGRAERAKSIVVLGSSFIGLEAAGALASEDRKVHVVTQDKVPMEKTLGAEIGHFVQSQHEADGVSFHLETTLTSYDGAQVTLKDGRKIDADMVVLGVGVKPDLALAKAAGLELAEKENGVQVDTHFRTSDPAIYAIGDIANYPACDGSGRLRIEHWAHAGDQGAHLAAFLLGETDGGFDRIPFFWTKQGDAQLRYVGHGSPADGVRIDGKLEEKDFAAHFKGSFLQGALVTCNRDVEALETERDWER</sequence>
<dbReference type="PANTHER" id="PTHR43557">
    <property type="entry name" value="APOPTOSIS-INDUCING FACTOR 1"/>
    <property type="match status" value="1"/>
</dbReference>
<evidence type="ECO:0000256" key="8">
    <source>
        <dbReference type="ARBA" id="ARBA00023014"/>
    </source>
</evidence>
<evidence type="ECO:0000256" key="7">
    <source>
        <dbReference type="ARBA" id="ARBA00023004"/>
    </source>
</evidence>
<dbReference type="InterPro" id="IPR023753">
    <property type="entry name" value="FAD/NAD-binding_dom"/>
</dbReference>
<gene>
    <name evidence="10" type="ORF">VSX56_16695</name>
</gene>
<feature type="domain" description="Rieske" evidence="9">
    <location>
        <begin position="8"/>
        <end position="103"/>
    </location>
</feature>
<name>A0ABV1SKI5_9RHOB</name>
<dbReference type="SUPFAM" id="SSF51905">
    <property type="entry name" value="FAD/NAD(P)-binding domain"/>
    <property type="match status" value="1"/>
</dbReference>
<evidence type="ECO:0000256" key="5">
    <source>
        <dbReference type="ARBA" id="ARBA00022827"/>
    </source>
</evidence>
<reference evidence="10 11" key="2">
    <citation type="submission" date="2024-06" db="EMBL/GenBank/DDBJ databases">
        <title>Thioclava kandeliae sp. nov. from a rhizosphere soil sample of Kandelia candel in a mangrove.</title>
        <authorList>
            <person name="Mu T."/>
        </authorList>
    </citation>
    <scope>NUCLEOTIDE SEQUENCE [LARGE SCALE GENOMIC DNA]</scope>
    <source>
        <strain evidence="10 11">CPCC 100088</strain>
    </source>
</reference>
<keyword evidence="6" id="KW-0560">Oxidoreductase</keyword>
<evidence type="ECO:0000259" key="9">
    <source>
        <dbReference type="PROSITE" id="PS51296"/>
    </source>
</evidence>
<reference evidence="10 11" key="1">
    <citation type="submission" date="2024-01" db="EMBL/GenBank/DDBJ databases">
        <authorList>
            <person name="Deng Y."/>
            <person name="Su J."/>
        </authorList>
    </citation>
    <scope>NUCLEOTIDE SEQUENCE [LARGE SCALE GENOMIC DNA]</scope>
    <source>
        <strain evidence="10 11">CPCC 100088</strain>
    </source>
</reference>
<dbReference type="InterPro" id="IPR050446">
    <property type="entry name" value="FAD-oxidoreductase/Apoptosis"/>
</dbReference>
<dbReference type="PRINTS" id="PR00411">
    <property type="entry name" value="PNDRDTASEI"/>
</dbReference>
<organism evidence="10 11">
    <name type="scientific">Thioclava kandeliae</name>
    <dbReference type="NCBI Taxonomy" id="3070818"/>
    <lineage>
        <taxon>Bacteria</taxon>
        <taxon>Pseudomonadati</taxon>
        <taxon>Pseudomonadota</taxon>
        <taxon>Alphaproteobacteria</taxon>
        <taxon>Rhodobacterales</taxon>
        <taxon>Paracoccaceae</taxon>
        <taxon>Thioclava</taxon>
    </lineage>
</organism>
<dbReference type="Gene3D" id="3.30.390.30">
    <property type="match status" value="1"/>
</dbReference>
<dbReference type="Pfam" id="PF07992">
    <property type="entry name" value="Pyr_redox_2"/>
    <property type="match status" value="1"/>
</dbReference>
<keyword evidence="2" id="KW-0285">Flavoprotein</keyword>
<comment type="caution">
    <text evidence="10">The sequence shown here is derived from an EMBL/GenBank/DDBJ whole genome shotgun (WGS) entry which is preliminary data.</text>
</comment>
<dbReference type="EMBL" id="JAYWLC010000018">
    <property type="protein sequence ID" value="MER5173407.1"/>
    <property type="molecule type" value="Genomic_DNA"/>
</dbReference>
<evidence type="ECO:0000256" key="3">
    <source>
        <dbReference type="ARBA" id="ARBA00022714"/>
    </source>
</evidence>
<keyword evidence="5" id="KW-0274">FAD</keyword>
<evidence type="ECO:0000256" key="6">
    <source>
        <dbReference type="ARBA" id="ARBA00023002"/>
    </source>
</evidence>
<dbReference type="PRINTS" id="PR00368">
    <property type="entry name" value="FADPNR"/>
</dbReference>
<keyword evidence="7" id="KW-0408">Iron</keyword>
<dbReference type="SUPFAM" id="SSF55424">
    <property type="entry name" value="FAD/NAD-linked reductases, dimerisation (C-terminal) domain"/>
    <property type="match status" value="1"/>
</dbReference>
<evidence type="ECO:0000313" key="11">
    <source>
        <dbReference type="Proteomes" id="UP001438953"/>
    </source>
</evidence>
<dbReference type="Gene3D" id="2.102.10.10">
    <property type="entry name" value="Rieske [2Fe-2S] iron-sulphur domain"/>
    <property type="match status" value="1"/>
</dbReference>
<evidence type="ECO:0000256" key="1">
    <source>
        <dbReference type="ARBA" id="ARBA00001974"/>
    </source>
</evidence>
<keyword evidence="4" id="KW-0479">Metal-binding</keyword>
<dbReference type="SUPFAM" id="SSF50022">
    <property type="entry name" value="ISP domain"/>
    <property type="match status" value="1"/>
</dbReference>
<dbReference type="Proteomes" id="UP001438953">
    <property type="component" value="Unassembled WGS sequence"/>
</dbReference>
<keyword evidence="8" id="KW-0411">Iron-sulfur</keyword>
<protein>
    <submittedName>
        <fullName evidence="10">FAD-dependent oxidoreductase</fullName>
    </submittedName>
</protein>
<proteinExistence type="predicted"/>